<dbReference type="InterPro" id="IPR001940">
    <property type="entry name" value="Peptidase_S1C"/>
</dbReference>
<sequence>MKRTGRAMILALMALFLFLGGFSITQADPPDKHDGESLYVSVEQAIFYVRVFRSDGTLKDVGTGFLIRSDGTALTADHVVKEADRIECVLNDASVVPCRTVVESDLQDTAVLKLSPLSDTSGTEQPFPFIPLRKNAVKHGEKVFAIGYPIKDTQIITEGIVNAPRAAINGRDRIMVSSQLVSGMSGGPLLDSFGFAAGILSGSLRTMNGIHLAVDTQAVMQVLEQDEH</sequence>
<evidence type="ECO:0000313" key="7">
    <source>
        <dbReference type="Proteomes" id="UP000618579"/>
    </source>
</evidence>
<dbReference type="PANTHER" id="PTHR43343:SF3">
    <property type="entry name" value="PROTEASE DO-LIKE 8, CHLOROPLASTIC"/>
    <property type="match status" value="1"/>
</dbReference>
<dbReference type="InterPro" id="IPR043504">
    <property type="entry name" value="Peptidase_S1_PA_chymotrypsin"/>
</dbReference>
<gene>
    <name evidence="6" type="ORF">GC097_11230</name>
</gene>
<comment type="similarity">
    <text evidence="1">Belongs to the peptidase S1C family.</text>
</comment>
<comment type="caution">
    <text evidence="6">The sequence shown here is derived from an EMBL/GenBank/DDBJ whole genome shotgun (WGS) entry which is preliminary data.</text>
</comment>
<feature type="signal peptide" evidence="5">
    <location>
        <begin position="1"/>
        <end position="27"/>
    </location>
</feature>
<reference evidence="6 7" key="1">
    <citation type="submission" date="2019-10" db="EMBL/GenBank/DDBJ databases">
        <title>Description of Paenibacillus pedi sp. nov.</title>
        <authorList>
            <person name="Carlier A."/>
            <person name="Qi S."/>
        </authorList>
    </citation>
    <scope>NUCLEOTIDE SEQUENCE [LARGE SCALE GENOMIC DNA]</scope>
    <source>
        <strain evidence="6 7">LMG 31457</strain>
    </source>
</reference>
<keyword evidence="4" id="KW-0720">Serine protease</keyword>
<feature type="chain" id="PRO_5047386704" evidence="5">
    <location>
        <begin position="28"/>
        <end position="228"/>
    </location>
</feature>
<dbReference type="RefSeq" id="WP_171683427.1">
    <property type="nucleotide sequence ID" value="NZ_WHNZ01000022.1"/>
</dbReference>
<dbReference type="Gene3D" id="2.40.10.10">
    <property type="entry name" value="Trypsin-like serine proteases"/>
    <property type="match status" value="2"/>
</dbReference>
<protein>
    <submittedName>
        <fullName evidence="6">Trypsin-like serine protease</fullName>
    </submittedName>
</protein>
<organism evidence="6 7">
    <name type="scientific">Paenibacillus planticolens</name>
    <dbReference type="NCBI Taxonomy" id="2654976"/>
    <lineage>
        <taxon>Bacteria</taxon>
        <taxon>Bacillati</taxon>
        <taxon>Bacillota</taxon>
        <taxon>Bacilli</taxon>
        <taxon>Bacillales</taxon>
        <taxon>Paenibacillaceae</taxon>
        <taxon>Paenibacillus</taxon>
    </lineage>
</organism>
<dbReference type="Pfam" id="PF13365">
    <property type="entry name" value="Trypsin_2"/>
    <property type="match status" value="1"/>
</dbReference>
<dbReference type="EMBL" id="WHNZ01000022">
    <property type="protein sequence ID" value="NOV00591.1"/>
    <property type="molecule type" value="Genomic_DNA"/>
</dbReference>
<evidence type="ECO:0000256" key="4">
    <source>
        <dbReference type="ARBA" id="ARBA00022825"/>
    </source>
</evidence>
<evidence type="ECO:0000256" key="2">
    <source>
        <dbReference type="ARBA" id="ARBA00022670"/>
    </source>
</evidence>
<proteinExistence type="inferred from homology"/>
<evidence type="ECO:0000256" key="3">
    <source>
        <dbReference type="ARBA" id="ARBA00022801"/>
    </source>
</evidence>
<dbReference type="PANTHER" id="PTHR43343">
    <property type="entry name" value="PEPTIDASE S12"/>
    <property type="match status" value="1"/>
</dbReference>
<evidence type="ECO:0000256" key="5">
    <source>
        <dbReference type="SAM" id="SignalP"/>
    </source>
</evidence>
<dbReference type="InterPro" id="IPR009003">
    <property type="entry name" value="Peptidase_S1_PA"/>
</dbReference>
<evidence type="ECO:0000313" key="6">
    <source>
        <dbReference type="EMBL" id="NOV00591.1"/>
    </source>
</evidence>
<name>A0ABX1ZKT9_9BACL</name>
<dbReference type="PRINTS" id="PR00834">
    <property type="entry name" value="PROTEASES2C"/>
</dbReference>
<keyword evidence="3" id="KW-0378">Hydrolase</keyword>
<keyword evidence="2" id="KW-0645">Protease</keyword>
<keyword evidence="5" id="KW-0732">Signal</keyword>
<dbReference type="SUPFAM" id="SSF50494">
    <property type="entry name" value="Trypsin-like serine proteases"/>
    <property type="match status" value="1"/>
</dbReference>
<dbReference type="Proteomes" id="UP000618579">
    <property type="component" value="Unassembled WGS sequence"/>
</dbReference>
<dbReference type="InterPro" id="IPR051201">
    <property type="entry name" value="Chloro_Bact_Ser_Proteases"/>
</dbReference>
<keyword evidence="7" id="KW-1185">Reference proteome</keyword>
<evidence type="ECO:0000256" key="1">
    <source>
        <dbReference type="ARBA" id="ARBA00010541"/>
    </source>
</evidence>
<accession>A0ABX1ZKT9</accession>